<dbReference type="PANTHER" id="PTHR11070">
    <property type="entry name" value="UVRD / RECB / PCRA DNA HELICASE FAMILY MEMBER"/>
    <property type="match status" value="1"/>
</dbReference>
<organism evidence="18 19">
    <name type="scientific">Geodermatophilus telluris</name>
    <dbReference type="NCBI Taxonomy" id="1190417"/>
    <lineage>
        <taxon>Bacteria</taxon>
        <taxon>Bacillati</taxon>
        <taxon>Actinomycetota</taxon>
        <taxon>Actinomycetes</taxon>
        <taxon>Geodermatophilales</taxon>
        <taxon>Geodermatophilaceae</taxon>
        <taxon>Geodermatophilus</taxon>
    </lineage>
</organism>
<dbReference type="GO" id="GO:0003677">
    <property type="term" value="F:DNA binding"/>
    <property type="evidence" value="ECO:0007669"/>
    <property type="project" value="UniProtKB-KW"/>
</dbReference>
<keyword evidence="9" id="KW-0234">DNA repair</keyword>
<evidence type="ECO:0000259" key="17">
    <source>
        <dbReference type="PROSITE" id="PS51217"/>
    </source>
</evidence>
<evidence type="ECO:0000256" key="7">
    <source>
        <dbReference type="ARBA" id="ARBA00022840"/>
    </source>
</evidence>
<feature type="binding site" evidence="14">
    <location>
        <begin position="70"/>
        <end position="77"/>
    </location>
    <ligand>
        <name>ATP</name>
        <dbReference type="ChEBI" id="CHEBI:30616"/>
    </ligand>
</feature>
<dbReference type="SUPFAM" id="SSF52980">
    <property type="entry name" value="Restriction endonuclease-like"/>
    <property type="match status" value="1"/>
</dbReference>
<keyword evidence="6" id="KW-0269">Exonuclease</keyword>
<keyword evidence="8" id="KW-0238">DNA-binding</keyword>
<evidence type="ECO:0000256" key="6">
    <source>
        <dbReference type="ARBA" id="ARBA00022839"/>
    </source>
</evidence>
<dbReference type="GO" id="GO:0000725">
    <property type="term" value="P:recombinational repair"/>
    <property type="evidence" value="ECO:0007669"/>
    <property type="project" value="TreeGrafter"/>
</dbReference>
<evidence type="ECO:0000256" key="14">
    <source>
        <dbReference type="PROSITE-ProRule" id="PRU00560"/>
    </source>
</evidence>
<dbReference type="GO" id="GO:0043138">
    <property type="term" value="F:3'-5' DNA helicase activity"/>
    <property type="evidence" value="ECO:0007669"/>
    <property type="project" value="UniProtKB-EC"/>
</dbReference>
<feature type="region of interest" description="Disordered" evidence="15">
    <location>
        <begin position="1"/>
        <end position="31"/>
    </location>
</feature>
<dbReference type="InterPro" id="IPR014016">
    <property type="entry name" value="UvrD-like_ATP-bd"/>
</dbReference>
<dbReference type="PANTHER" id="PTHR11070:SF55">
    <property type="entry name" value="DNA 3'-5' HELICASE"/>
    <property type="match status" value="1"/>
</dbReference>
<evidence type="ECO:0000256" key="10">
    <source>
        <dbReference type="ARBA" id="ARBA00023235"/>
    </source>
</evidence>
<dbReference type="PROSITE" id="PS51217">
    <property type="entry name" value="UVRD_HELICASE_CTER"/>
    <property type="match status" value="1"/>
</dbReference>
<keyword evidence="1" id="KW-0540">Nuclease</keyword>
<dbReference type="CDD" id="cd17932">
    <property type="entry name" value="DEXQc_UvrD"/>
    <property type="match status" value="1"/>
</dbReference>
<feature type="region of interest" description="Disordered" evidence="15">
    <location>
        <begin position="1108"/>
        <end position="1130"/>
    </location>
</feature>
<feature type="domain" description="UvrD-like helicase ATP-binding" evidence="16">
    <location>
        <begin position="49"/>
        <end position="384"/>
    </location>
</feature>
<keyword evidence="10" id="KW-0413">Isomerase</keyword>
<dbReference type="InterPro" id="IPR014017">
    <property type="entry name" value="DNA_helicase_UvrD-like_C"/>
</dbReference>
<dbReference type="EMBL" id="FMZF01000001">
    <property type="protein sequence ID" value="SDC04160.1"/>
    <property type="molecule type" value="Genomic_DNA"/>
</dbReference>
<evidence type="ECO:0000313" key="19">
    <source>
        <dbReference type="Proteomes" id="UP000199416"/>
    </source>
</evidence>
<evidence type="ECO:0000256" key="2">
    <source>
        <dbReference type="ARBA" id="ARBA00022741"/>
    </source>
</evidence>
<evidence type="ECO:0000313" key="18">
    <source>
        <dbReference type="EMBL" id="SDC04160.1"/>
    </source>
</evidence>
<dbReference type="Pfam" id="PF13361">
    <property type="entry name" value="UvrD_C"/>
    <property type="match status" value="2"/>
</dbReference>
<keyword evidence="7 14" id="KW-0067">ATP-binding</keyword>
<dbReference type="InterPro" id="IPR027417">
    <property type="entry name" value="P-loop_NTPase"/>
</dbReference>
<dbReference type="InterPro" id="IPR011335">
    <property type="entry name" value="Restrct_endonuc-II-like"/>
</dbReference>
<keyword evidence="2 14" id="KW-0547">Nucleotide-binding</keyword>
<dbReference type="OrthoDB" id="4812256at2"/>
<dbReference type="AlphaFoldDB" id="A0A1G6ICM6"/>
<comment type="catalytic activity">
    <reaction evidence="13">
        <text>ATP + H2O = ADP + phosphate + H(+)</text>
        <dbReference type="Rhea" id="RHEA:13065"/>
        <dbReference type="ChEBI" id="CHEBI:15377"/>
        <dbReference type="ChEBI" id="CHEBI:15378"/>
        <dbReference type="ChEBI" id="CHEBI:30616"/>
        <dbReference type="ChEBI" id="CHEBI:43474"/>
        <dbReference type="ChEBI" id="CHEBI:456216"/>
        <dbReference type="EC" id="5.6.2.4"/>
    </reaction>
</comment>
<evidence type="ECO:0000256" key="15">
    <source>
        <dbReference type="SAM" id="MobiDB-lite"/>
    </source>
</evidence>
<evidence type="ECO:0000256" key="11">
    <source>
        <dbReference type="ARBA" id="ARBA00034617"/>
    </source>
</evidence>
<evidence type="ECO:0000256" key="5">
    <source>
        <dbReference type="ARBA" id="ARBA00022806"/>
    </source>
</evidence>
<dbReference type="InterPro" id="IPR038726">
    <property type="entry name" value="PDDEXK_AddAB-type"/>
</dbReference>
<protein>
    <recommendedName>
        <fullName evidence="12">DNA 3'-5' helicase</fullName>
        <ecNumber evidence="12">5.6.2.4</ecNumber>
    </recommendedName>
</protein>
<evidence type="ECO:0000256" key="4">
    <source>
        <dbReference type="ARBA" id="ARBA00022801"/>
    </source>
</evidence>
<keyword evidence="3" id="KW-0227">DNA damage</keyword>
<feature type="compositionally biased region" description="Acidic residues" evidence="15">
    <location>
        <begin position="1111"/>
        <end position="1130"/>
    </location>
</feature>
<keyword evidence="5 14" id="KW-0347">Helicase</keyword>
<dbReference type="SUPFAM" id="SSF52540">
    <property type="entry name" value="P-loop containing nucleoside triphosphate hydrolases"/>
    <property type="match status" value="1"/>
</dbReference>
<dbReference type="GO" id="GO:0005829">
    <property type="term" value="C:cytosol"/>
    <property type="evidence" value="ECO:0007669"/>
    <property type="project" value="TreeGrafter"/>
</dbReference>
<comment type="catalytic activity">
    <reaction evidence="11">
        <text>Couples ATP hydrolysis with the unwinding of duplex DNA by translocating in the 3'-5' direction.</text>
        <dbReference type="EC" id="5.6.2.4"/>
    </reaction>
</comment>
<evidence type="ECO:0000256" key="12">
    <source>
        <dbReference type="ARBA" id="ARBA00034808"/>
    </source>
</evidence>
<keyword evidence="4 14" id="KW-0378">Hydrolase</keyword>
<evidence type="ECO:0000256" key="13">
    <source>
        <dbReference type="ARBA" id="ARBA00048988"/>
    </source>
</evidence>
<accession>A0A1G6ICM6</accession>
<dbReference type="InterPro" id="IPR011604">
    <property type="entry name" value="PDDEXK-like_dom_sf"/>
</dbReference>
<reference evidence="19" key="1">
    <citation type="submission" date="2016-10" db="EMBL/GenBank/DDBJ databases">
        <authorList>
            <person name="Varghese N."/>
            <person name="Submissions S."/>
        </authorList>
    </citation>
    <scope>NUCLEOTIDE SEQUENCE [LARGE SCALE GENOMIC DNA]</scope>
    <source>
        <strain evidence="19">DSM 45421</strain>
    </source>
</reference>
<dbReference type="GO" id="GO:0004527">
    <property type="term" value="F:exonuclease activity"/>
    <property type="evidence" value="ECO:0007669"/>
    <property type="project" value="UniProtKB-KW"/>
</dbReference>
<evidence type="ECO:0000259" key="16">
    <source>
        <dbReference type="PROSITE" id="PS51198"/>
    </source>
</evidence>
<evidence type="ECO:0000256" key="3">
    <source>
        <dbReference type="ARBA" id="ARBA00022763"/>
    </source>
</evidence>
<dbReference type="GO" id="GO:0005524">
    <property type="term" value="F:ATP binding"/>
    <property type="evidence" value="ECO:0007669"/>
    <property type="project" value="UniProtKB-UniRule"/>
</dbReference>
<dbReference type="Pfam" id="PF00580">
    <property type="entry name" value="UvrD-helicase"/>
    <property type="match status" value="1"/>
</dbReference>
<dbReference type="STRING" id="1190417.SAMN05660690_0310"/>
<name>A0A1G6ICM6_9ACTN</name>
<dbReference type="GO" id="GO:0033202">
    <property type="term" value="C:DNA helicase complex"/>
    <property type="evidence" value="ECO:0007669"/>
    <property type="project" value="TreeGrafter"/>
</dbReference>
<dbReference type="Gene3D" id="3.40.50.300">
    <property type="entry name" value="P-loop containing nucleotide triphosphate hydrolases"/>
    <property type="match status" value="3"/>
</dbReference>
<dbReference type="Pfam" id="PF12705">
    <property type="entry name" value="PDDEXK_1"/>
    <property type="match status" value="1"/>
</dbReference>
<evidence type="ECO:0000256" key="9">
    <source>
        <dbReference type="ARBA" id="ARBA00023204"/>
    </source>
</evidence>
<dbReference type="RefSeq" id="WP_091362577.1">
    <property type="nucleotide sequence ID" value="NZ_FMZF01000001.1"/>
</dbReference>
<dbReference type="Gene3D" id="1.10.486.10">
    <property type="entry name" value="PCRA, domain 4"/>
    <property type="match status" value="1"/>
</dbReference>
<evidence type="ECO:0000256" key="8">
    <source>
        <dbReference type="ARBA" id="ARBA00023125"/>
    </source>
</evidence>
<proteinExistence type="predicted"/>
<feature type="domain" description="UvrD-like helicase C-terminal" evidence="17">
    <location>
        <begin position="385"/>
        <end position="696"/>
    </location>
</feature>
<dbReference type="PROSITE" id="PS51198">
    <property type="entry name" value="UVRD_HELICASE_ATP_BIND"/>
    <property type="match status" value="1"/>
</dbReference>
<feature type="region of interest" description="Disordered" evidence="15">
    <location>
        <begin position="544"/>
        <end position="567"/>
    </location>
</feature>
<keyword evidence="19" id="KW-1185">Reference proteome</keyword>
<dbReference type="EC" id="5.6.2.4" evidence="12"/>
<sequence>MTRRTPAPPEEQLSFDDDDALFGAAPEPERPRRLLTPAEVARRCGLAHAPSDEQAGVVSAPADRPLVVVAGAGSGKTETMAARVCWLVANELVAPDAILGLTFTRKAAGELNERIRIRLAALARHPETDPQLRERLAVAVPTVSTYHGYAASLVSEHGLRIGVEPGAGVLGPAMCWGQAAAVVSGWTGDMDDVPLTPLTTVEDVLALAGELGEHDIAPERLREWTAQLEARIAGYPDAPRKRGPYAPVLEMLARQRARVALLPLVAAFEARKRAAGAIDHSDQVALAAKVAVTAPEVGRRERARWQVVLLDEYQDTSVGQLRMLEALFGRASGHAVLAVGDPRQSIYGWRGASAGTIERFARTFPGVRGREARRLTLATSWRNDAAVLRVANAVAGLLPAPDVPLPDLTPAPTAGRGLVTAGLYATVAEETEALADRLAACWRGEDPALPPRPDGRPPTTAVLVRTRRQLPGIAAALRARGLPVTVVGLGGLLEVPEVSDVVATLTVLVDPAAGDALGRLLTGARWRIGPRDLAALESRARALVRSRRSAREDDDDPAARPSERGSIVEALDDLGDPSAYSTVAYRRLRQLAAELAQLRGRLGDALPDLVDEVARTLGLETELASAPGVSPGAARAHLDALHAVAAEFTELAELPSLPAFLGYLRDAEERERGLEPGEVAVDPESIQLLTGHSAKGLEWDVVAVPGMTADQFPARTDTADSWVKDPGAVPVDLRTTDRAELPQLRLPVPGSGDQAAVRAALEDYVEEWKGFGEGEEIRLGYVAVTRAKHLLVCSGSWWREGVRPNGPSVLLDTVRRACTAGAGTVVAWAERPEEGATNPALEEWPVGVWPADPLSAPRRRALAAAAELVAGSAAHPLDPDAALGTADPVVEQWVRDADLLLRERRRTARPSVEVPLPSHLSVSELVALRRDPAGLARRLRRPMPSAPAPLARRGTAFHAWLEERFGASRLLDLDELPGSGDEGAAPDSALSALQEAFLASGWADRQPVEVEVPFETPLGPLTLRGRIDAVFGDAEGGFEVVDWKTGAPPSGAELAAAAVQLAAYRLGWSRLAGVPVERVSAGFHHVAAGVTVRPVDLLDEAGLLALVTGEDLPEEPPDDELPPPPDDELG</sequence>
<dbReference type="Proteomes" id="UP000199416">
    <property type="component" value="Unassembled WGS sequence"/>
</dbReference>
<dbReference type="InterPro" id="IPR000212">
    <property type="entry name" value="DNA_helicase_UvrD/REP"/>
</dbReference>
<dbReference type="Gene3D" id="3.90.320.10">
    <property type="match status" value="1"/>
</dbReference>
<gene>
    <name evidence="18" type="ORF">SAMN05660690_0310</name>
</gene>
<evidence type="ECO:0000256" key="1">
    <source>
        <dbReference type="ARBA" id="ARBA00022722"/>
    </source>
</evidence>